<keyword evidence="1" id="KW-0812">Transmembrane</keyword>
<dbReference type="EMBL" id="JBHSAY010000003">
    <property type="protein sequence ID" value="MFC4129282.1"/>
    <property type="molecule type" value="Genomic_DNA"/>
</dbReference>
<accession>A0ABV8LG47</accession>
<name>A0ABV8LG47_9ACTN</name>
<evidence type="ECO:0000313" key="4">
    <source>
        <dbReference type="Proteomes" id="UP001595816"/>
    </source>
</evidence>
<feature type="transmembrane region" description="Helical" evidence="1">
    <location>
        <begin position="12"/>
        <end position="30"/>
    </location>
</feature>
<dbReference type="InterPro" id="IPR012495">
    <property type="entry name" value="TadE-like_dom"/>
</dbReference>
<dbReference type="RefSeq" id="WP_253759100.1">
    <property type="nucleotide sequence ID" value="NZ_JAMZDZ010000001.1"/>
</dbReference>
<keyword evidence="4" id="KW-1185">Reference proteome</keyword>
<gene>
    <name evidence="3" type="ORF">ACFOZ4_01485</name>
</gene>
<sequence>MSRWRADRGASAVEFAIVVPLLLLIVFATVDFGRLVHAQIKATEAAREGARAAAVAGPSTVRSAAASNRAREVDSRIRVVSPSTYCDPPYTDEEDATVHTELDFDWITPVGSIAALFGGPFTDGVTVTGKGVMPCRA</sequence>
<keyword evidence="1" id="KW-0472">Membrane</keyword>
<evidence type="ECO:0000256" key="1">
    <source>
        <dbReference type="SAM" id="Phobius"/>
    </source>
</evidence>
<proteinExistence type="predicted"/>
<evidence type="ECO:0000313" key="3">
    <source>
        <dbReference type="EMBL" id="MFC4129282.1"/>
    </source>
</evidence>
<dbReference type="Pfam" id="PF07811">
    <property type="entry name" value="TadE"/>
    <property type="match status" value="1"/>
</dbReference>
<keyword evidence="1" id="KW-1133">Transmembrane helix</keyword>
<reference evidence="4" key="1">
    <citation type="journal article" date="2019" name="Int. J. Syst. Evol. Microbiol.">
        <title>The Global Catalogue of Microorganisms (GCM) 10K type strain sequencing project: providing services to taxonomists for standard genome sequencing and annotation.</title>
        <authorList>
            <consortium name="The Broad Institute Genomics Platform"/>
            <consortium name="The Broad Institute Genome Sequencing Center for Infectious Disease"/>
            <person name="Wu L."/>
            <person name="Ma J."/>
        </authorList>
    </citation>
    <scope>NUCLEOTIDE SEQUENCE [LARGE SCALE GENOMIC DNA]</scope>
    <source>
        <strain evidence="4">CGMCC 4.7289</strain>
    </source>
</reference>
<dbReference type="Proteomes" id="UP001595816">
    <property type="component" value="Unassembled WGS sequence"/>
</dbReference>
<protein>
    <submittedName>
        <fullName evidence="3">TadE/TadG family type IV pilus assembly protein</fullName>
    </submittedName>
</protein>
<comment type="caution">
    <text evidence="3">The sequence shown here is derived from an EMBL/GenBank/DDBJ whole genome shotgun (WGS) entry which is preliminary data.</text>
</comment>
<feature type="domain" description="TadE-like" evidence="2">
    <location>
        <begin position="9"/>
        <end position="51"/>
    </location>
</feature>
<evidence type="ECO:0000259" key="2">
    <source>
        <dbReference type="Pfam" id="PF07811"/>
    </source>
</evidence>
<organism evidence="3 4">
    <name type="scientific">Hamadaea flava</name>
    <dbReference type="NCBI Taxonomy" id="1742688"/>
    <lineage>
        <taxon>Bacteria</taxon>
        <taxon>Bacillati</taxon>
        <taxon>Actinomycetota</taxon>
        <taxon>Actinomycetes</taxon>
        <taxon>Micromonosporales</taxon>
        <taxon>Micromonosporaceae</taxon>
        <taxon>Hamadaea</taxon>
    </lineage>
</organism>